<dbReference type="InterPro" id="IPR053720">
    <property type="entry name" value="Psm_Assembly_Chaperone"/>
</dbReference>
<keyword evidence="2" id="KW-1185">Reference proteome</keyword>
<reference evidence="1 2" key="1">
    <citation type="journal article" date="2018" name="Front. Microbiol.">
        <title>Genome-Wide Analysis of Corynespora cassiicola Leaf Fall Disease Putative Effectors.</title>
        <authorList>
            <person name="Lopez D."/>
            <person name="Ribeiro S."/>
            <person name="Label P."/>
            <person name="Fumanal B."/>
            <person name="Venisse J.S."/>
            <person name="Kohler A."/>
            <person name="de Oliveira R.R."/>
            <person name="Labutti K."/>
            <person name="Lipzen A."/>
            <person name="Lail K."/>
            <person name="Bauer D."/>
            <person name="Ohm R.A."/>
            <person name="Barry K.W."/>
            <person name="Spatafora J."/>
            <person name="Grigoriev I.V."/>
            <person name="Martin F.M."/>
            <person name="Pujade-Renaud V."/>
        </authorList>
    </citation>
    <scope>NUCLEOTIDE SEQUENCE [LARGE SCALE GENOMIC DNA]</scope>
    <source>
        <strain evidence="1 2">Philippines</strain>
    </source>
</reference>
<dbReference type="PANTHER" id="PTHR31051:SF1">
    <property type="entry name" value="PROTEASOME ASSEMBLY CHAPERONE 3"/>
    <property type="match status" value="1"/>
</dbReference>
<name>A0A2T2NZA0_CORCC</name>
<proteinExistence type="predicted"/>
<dbReference type="PANTHER" id="PTHR31051">
    <property type="entry name" value="PROTEASOME ASSEMBLY CHAPERONE 3"/>
    <property type="match status" value="1"/>
</dbReference>
<sequence length="157" mass="16894">MAAQGDYVVAPAPFPAKTLSTTERIKGKETSATTMYFADKIMITISQDGRLAHWVHVPLDVSATDDSITSNPYVDRDDDEPSSDLLPMHHLTATTILGGTVQELDVLGQTLSTQIGSAIKTRNPSETRMLVMGLGLDKSMSGREEYSELVGLVLGAL</sequence>
<dbReference type="GO" id="GO:0043248">
    <property type="term" value="P:proteasome assembly"/>
    <property type="evidence" value="ECO:0007669"/>
    <property type="project" value="InterPro"/>
</dbReference>
<dbReference type="InterPro" id="IPR018788">
    <property type="entry name" value="Proteasome_assmbl_chp_3"/>
</dbReference>
<gene>
    <name evidence="1" type="ORF">BS50DRAFT_570256</name>
</gene>
<organism evidence="1 2">
    <name type="scientific">Corynespora cassiicola Philippines</name>
    <dbReference type="NCBI Taxonomy" id="1448308"/>
    <lineage>
        <taxon>Eukaryota</taxon>
        <taxon>Fungi</taxon>
        <taxon>Dikarya</taxon>
        <taxon>Ascomycota</taxon>
        <taxon>Pezizomycotina</taxon>
        <taxon>Dothideomycetes</taxon>
        <taxon>Pleosporomycetidae</taxon>
        <taxon>Pleosporales</taxon>
        <taxon>Corynesporascaceae</taxon>
        <taxon>Corynespora</taxon>
    </lineage>
</organism>
<dbReference type="AlphaFoldDB" id="A0A2T2NZA0"/>
<evidence type="ECO:0000313" key="1">
    <source>
        <dbReference type="EMBL" id="PSN70751.1"/>
    </source>
</evidence>
<evidence type="ECO:0000313" key="2">
    <source>
        <dbReference type="Proteomes" id="UP000240883"/>
    </source>
</evidence>
<dbReference type="EMBL" id="KZ678131">
    <property type="protein sequence ID" value="PSN70751.1"/>
    <property type="molecule type" value="Genomic_DNA"/>
</dbReference>
<dbReference type="STRING" id="1448308.A0A2T2NZA0"/>
<dbReference type="OrthoDB" id="5593278at2759"/>
<protein>
    <recommendedName>
        <fullName evidence="3">Proteasome assembly chaperone 3</fullName>
    </recommendedName>
</protein>
<accession>A0A2T2NZA0</accession>
<dbReference type="Gene3D" id="3.30.230.90">
    <property type="match status" value="1"/>
</dbReference>
<dbReference type="Proteomes" id="UP000240883">
    <property type="component" value="Unassembled WGS sequence"/>
</dbReference>
<evidence type="ECO:0008006" key="3">
    <source>
        <dbReference type="Google" id="ProtNLM"/>
    </source>
</evidence>